<feature type="domain" description="GGDEF" evidence="7">
    <location>
        <begin position="230"/>
        <end position="364"/>
    </location>
</feature>
<feature type="transmembrane region" description="Helical" evidence="6">
    <location>
        <begin position="112"/>
        <end position="136"/>
    </location>
</feature>
<evidence type="ECO:0000259" key="7">
    <source>
        <dbReference type="PROSITE" id="PS50887"/>
    </source>
</evidence>
<dbReference type="FunFam" id="3.30.70.270:FF:000001">
    <property type="entry name" value="Diguanylate cyclase domain protein"/>
    <property type="match status" value="1"/>
</dbReference>
<comment type="catalytic activity">
    <reaction evidence="5">
        <text>2 GTP = 3',3'-c-di-GMP + 2 diphosphate</text>
        <dbReference type="Rhea" id="RHEA:24898"/>
        <dbReference type="ChEBI" id="CHEBI:33019"/>
        <dbReference type="ChEBI" id="CHEBI:37565"/>
        <dbReference type="ChEBI" id="CHEBI:58805"/>
        <dbReference type="EC" id="2.7.7.65"/>
    </reaction>
</comment>
<keyword evidence="6" id="KW-1133">Transmembrane helix</keyword>
<keyword evidence="4" id="KW-0342">GTP-binding</keyword>
<protein>
    <recommendedName>
        <fullName evidence="3">diguanylate cyclase</fullName>
        <ecNumber evidence="3">2.7.7.65</ecNumber>
    </recommendedName>
</protein>
<dbReference type="GO" id="GO:0052621">
    <property type="term" value="F:diguanylate cyclase activity"/>
    <property type="evidence" value="ECO:0007669"/>
    <property type="project" value="UniProtKB-EC"/>
</dbReference>
<dbReference type="SUPFAM" id="SSF55073">
    <property type="entry name" value="Nucleotide cyclase"/>
    <property type="match status" value="1"/>
</dbReference>
<dbReference type="PANTHER" id="PTHR45138:SF9">
    <property type="entry name" value="DIGUANYLATE CYCLASE DGCM-RELATED"/>
    <property type="match status" value="1"/>
</dbReference>
<gene>
    <name evidence="8" type="ORF">GY169_15410</name>
</gene>
<proteinExistence type="predicted"/>
<dbReference type="PANTHER" id="PTHR45138">
    <property type="entry name" value="REGULATORY COMPONENTS OF SENSORY TRANSDUCTION SYSTEM"/>
    <property type="match status" value="1"/>
</dbReference>
<dbReference type="SMART" id="SM00267">
    <property type="entry name" value="GGDEF"/>
    <property type="match status" value="1"/>
</dbReference>
<dbReference type="Gene3D" id="3.30.70.270">
    <property type="match status" value="1"/>
</dbReference>
<dbReference type="InterPro" id="IPR043128">
    <property type="entry name" value="Rev_trsase/Diguanyl_cyclase"/>
</dbReference>
<evidence type="ECO:0000256" key="3">
    <source>
        <dbReference type="ARBA" id="ARBA00012528"/>
    </source>
</evidence>
<comment type="cofactor">
    <cofactor evidence="1">
        <name>Mg(2+)</name>
        <dbReference type="ChEBI" id="CHEBI:18420"/>
    </cofactor>
</comment>
<evidence type="ECO:0000256" key="4">
    <source>
        <dbReference type="ARBA" id="ARBA00023134"/>
    </source>
</evidence>
<dbReference type="InterPro" id="IPR033444">
    <property type="entry name" value="MASE5"/>
</dbReference>
<dbReference type="CDD" id="cd01949">
    <property type="entry name" value="GGDEF"/>
    <property type="match status" value="1"/>
</dbReference>
<keyword evidence="9" id="KW-1185">Reference proteome</keyword>
<evidence type="ECO:0000256" key="5">
    <source>
        <dbReference type="ARBA" id="ARBA00034247"/>
    </source>
</evidence>
<dbReference type="Pfam" id="PF00990">
    <property type="entry name" value="GGDEF"/>
    <property type="match status" value="1"/>
</dbReference>
<sequence length="364" mass="40934">MTKTLSGDKQNLDIVNSWGYIWFLTLNVVFCLWLLASNLLNNIHFIASDTLNSLCMATIFFSVIGLVLRQVIHREQLATILPLHVLILGLLWAGMFYLMVKQNNTPALSLSLLIIILLPATISFYISGKILLLFSIPIATSMLLSELATFEKFNMLQIAGSIIIFIVVITARYILLEWYLRTQRSEYAKNLLIKKLTRLAHRDALTGLFNKGSLAVHFADHAKRLSLSDEKLFMIIMDIDFFKQYNDLYGHIAGDACLIKTAKCISQSLRQSSDTAFRFGGEEFVILARCHHADDAVNIAERIRNAISAAKIPHKGSQISAYLTASFGVAQWSAQDSLETLTEHADKELYKAKKAGRNRVSFAR</sequence>
<dbReference type="GO" id="GO:0005525">
    <property type="term" value="F:GTP binding"/>
    <property type="evidence" value="ECO:0007669"/>
    <property type="project" value="UniProtKB-KW"/>
</dbReference>
<dbReference type="KEGG" id="kgn:GY169_15410"/>
<evidence type="ECO:0000313" key="9">
    <source>
        <dbReference type="Proteomes" id="UP000503580"/>
    </source>
</evidence>
<feature type="transmembrane region" description="Helical" evidence="6">
    <location>
        <begin position="156"/>
        <end position="175"/>
    </location>
</feature>
<dbReference type="InterPro" id="IPR050469">
    <property type="entry name" value="Diguanylate_Cyclase"/>
</dbReference>
<feature type="transmembrane region" description="Helical" evidence="6">
    <location>
        <begin position="20"/>
        <end position="39"/>
    </location>
</feature>
<dbReference type="InterPro" id="IPR000160">
    <property type="entry name" value="GGDEF_dom"/>
</dbReference>
<dbReference type="GO" id="GO:1902201">
    <property type="term" value="P:negative regulation of bacterial-type flagellum-dependent cell motility"/>
    <property type="evidence" value="ECO:0007669"/>
    <property type="project" value="TreeGrafter"/>
</dbReference>
<keyword evidence="6" id="KW-0472">Membrane</keyword>
<dbReference type="GO" id="GO:0043709">
    <property type="term" value="P:cell adhesion involved in single-species biofilm formation"/>
    <property type="evidence" value="ECO:0007669"/>
    <property type="project" value="TreeGrafter"/>
</dbReference>
<dbReference type="PROSITE" id="PS50887">
    <property type="entry name" value="GGDEF"/>
    <property type="match status" value="1"/>
</dbReference>
<keyword evidence="4" id="KW-0547">Nucleotide-binding</keyword>
<dbReference type="RefSeq" id="WP_163448590.1">
    <property type="nucleotide sequence ID" value="NZ_CP050321.1"/>
</dbReference>
<dbReference type="InterPro" id="IPR029787">
    <property type="entry name" value="Nucleotide_cyclase"/>
</dbReference>
<evidence type="ECO:0000256" key="6">
    <source>
        <dbReference type="SAM" id="Phobius"/>
    </source>
</evidence>
<keyword evidence="6" id="KW-0812">Transmembrane</keyword>
<evidence type="ECO:0000256" key="2">
    <source>
        <dbReference type="ARBA" id="ARBA00004665"/>
    </source>
</evidence>
<evidence type="ECO:0000256" key="1">
    <source>
        <dbReference type="ARBA" id="ARBA00001946"/>
    </source>
</evidence>
<dbReference type="Pfam" id="PF17178">
    <property type="entry name" value="MASE5"/>
    <property type="match status" value="1"/>
</dbReference>
<dbReference type="NCBIfam" id="TIGR00254">
    <property type="entry name" value="GGDEF"/>
    <property type="match status" value="1"/>
</dbReference>
<feature type="transmembrane region" description="Helical" evidence="6">
    <location>
        <begin position="51"/>
        <end position="72"/>
    </location>
</feature>
<name>A0A6G9RMC1_9ENTR</name>
<dbReference type="EMBL" id="CP050321">
    <property type="protein sequence ID" value="QIR28104.1"/>
    <property type="molecule type" value="Genomic_DNA"/>
</dbReference>
<feature type="transmembrane region" description="Helical" evidence="6">
    <location>
        <begin position="78"/>
        <end position="100"/>
    </location>
</feature>
<dbReference type="Proteomes" id="UP000503580">
    <property type="component" value="Chromosome"/>
</dbReference>
<dbReference type="GO" id="GO:0005886">
    <property type="term" value="C:plasma membrane"/>
    <property type="evidence" value="ECO:0007669"/>
    <property type="project" value="TreeGrafter"/>
</dbReference>
<evidence type="ECO:0000313" key="8">
    <source>
        <dbReference type="EMBL" id="QIR28104.1"/>
    </source>
</evidence>
<accession>A0A6G9RMC1</accession>
<organism evidence="8 9">
    <name type="scientific">Kluyvera genomosp. 3</name>
    <dbReference type="NCBI Taxonomy" id="2774055"/>
    <lineage>
        <taxon>Bacteria</taxon>
        <taxon>Pseudomonadati</taxon>
        <taxon>Pseudomonadota</taxon>
        <taxon>Gammaproteobacteria</taxon>
        <taxon>Enterobacterales</taxon>
        <taxon>Enterobacteriaceae</taxon>
        <taxon>Kluyvera</taxon>
    </lineage>
</organism>
<reference evidence="8 9" key="1">
    <citation type="submission" date="2020-02" db="EMBL/GenBank/DDBJ databases">
        <title>Whole genome PO2S7.</title>
        <authorList>
            <person name="Singha K.M."/>
        </authorList>
    </citation>
    <scope>NUCLEOTIDE SEQUENCE [LARGE SCALE GENOMIC DNA]</scope>
    <source>
        <strain evidence="8 9">PO2S7</strain>
    </source>
</reference>
<dbReference type="AlphaFoldDB" id="A0A6G9RMC1"/>
<dbReference type="EC" id="2.7.7.65" evidence="3"/>
<comment type="pathway">
    <text evidence="2">Purine metabolism; 3',5'-cyclic di-GMP biosynthesis.</text>
</comment>